<dbReference type="InterPro" id="IPR054087">
    <property type="entry name" value="Cep192-like_D7"/>
</dbReference>
<evidence type="ECO:0000256" key="1">
    <source>
        <dbReference type="SAM" id="MobiDB-lite"/>
    </source>
</evidence>
<dbReference type="Pfam" id="PF22065">
    <property type="entry name" value="Cep192_D7"/>
    <property type="match status" value="1"/>
</dbReference>
<feature type="compositionally biased region" description="Polar residues" evidence="1">
    <location>
        <begin position="1"/>
        <end position="13"/>
    </location>
</feature>
<name>A0ABM1EHB6_PRICU</name>
<sequence>MQEHSSLVATPTKSRVDASGPETRAAILHDVIAPQEIMFPNTFIGGVGELSWSIVDMRAAAAVAAEANVAVQLFPLEPTYMMVGAGPMQPSSSMVFHVAKSAWTVQYGGTTTVPVRFTPMNAGRYHQIWKVELSLGTRTEVRTLRIYGDGTKRAIPTTASSGYKPVTARQQELDFGSVDLGSTSKLKLQICNKTDCNYALNVALPSPPFNVSDKNKHVSLKSHHFVSLPIYFRPNRTGVYCHTLTIDVQDQDSLSVQLKGECKIH</sequence>
<accession>A0ABM1EHB6</accession>
<dbReference type="InterPro" id="IPR013783">
    <property type="entry name" value="Ig-like_fold"/>
</dbReference>
<dbReference type="PANTHER" id="PTHR16029">
    <property type="entry name" value="CENTROSOMAL PROTEIN OF 192 KDA"/>
    <property type="match status" value="1"/>
</dbReference>
<protein>
    <submittedName>
        <fullName evidence="5">Uncharacterized protein LOC106812270</fullName>
    </submittedName>
</protein>
<gene>
    <name evidence="5" type="primary">LOC106812270</name>
</gene>
<dbReference type="Proteomes" id="UP000695022">
    <property type="component" value="Unplaced"/>
</dbReference>
<reference evidence="5" key="1">
    <citation type="submission" date="2025-08" db="UniProtKB">
        <authorList>
            <consortium name="RefSeq"/>
        </authorList>
    </citation>
    <scope>IDENTIFICATION</scope>
</reference>
<feature type="domain" description="Cep192-like" evidence="2">
    <location>
        <begin position="32"/>
        <end position="139"/>
    </location>
</feature>
<dbReference type="PANTHER" id="PTHR16029:SF11">
    <property type="entry name" value="CENTROSOMAL PROTEIN OF 192 KDA"/>
    <property type="match status" value="1"/>
</dbReference>
<dbReference type="GeneID" id="106812270"/>
<dbReference type="Pfam" id="PF22066">
    <property type="entry name" value="Cep192_D8"/>
    <property type="match status" value="1"/>
</dbReference>
<dbReference type="Gene3D" id="2.60.40.10">
    <property type="entry name" value="Immunoglobulins"/>
    <property type="match status" value="1"/>
</dbReference>
<keyword evidence="4" id="KW-1185">Reference proteome</keyword>
<feature type="domain" description="Cep192-like" evidence="3">
    <location>
        <begin position="164"/>
        <end position="262"/>
    </location>
</feature>
<dbReference type="InterPro" id="IPR054088">
    <property type="entry name" value="Cep192-like_D8"/>
</dbReference>
<evidence type="ECO:0000259" key="2">
    <source>
        <dbReference type="Pfam" id="PF22065"/>
    </source>
</evidence>
<feature type="region of interest" description="Disordered" evidence="1">
    <location>
        <begin position="1"/>
        <end position="20"/>
    </location>
</feature>
<evidence type="ECO:0000259" key="3">
    <source>
        <dbReference type="Pfam" id="PF22066"/>
    </source>
</evidence>
<dbReference type="RefSeq" id="XP_014671587.1">
    <property type="nucleotide sequence ID" value="XM_014816101.1"/>
</dbReference>
<dbReference type="InterPro" id="IPR039103">
    <property type="entry name" value="Spd-2/CEP192"/>
</dbReference>
<evidence type="ECO:0000313" key="4">
    <source>
        <dbReference type="Proteomes" id="UP000695022"/>
    </source>
</evidence>
<evidence type="ECO:0000313" key="5">
    <source>
        <dbReference type="RefSeq" id="XP_014671587.1"/>
    </source>
</evidence>
<organism evidence="4 5">
    <name type="scientific">Priapulus caudatus</name>
    <name type="common">Priapulid worm</name>
    <dbReference type="NCBI Taxonomy" id="37621"/>
    <lineage>
        <taxon>Eukaryota</taxon>
        <taxon>Metazoa</taxon>
        <taxon>Ecdysozoa</taxon>
        <taxon>Scalidophora</taxon>
        <taxon>Priapulida</taxon>
        <taxon>Priapulimorpha</taxon>
        <taxon>Priapulimorphida</taxon>
        <taxon>Priapulidae</taxon>
        <taxon>Priapulus</taxon>
    </lineage>
</organism>
<proteinExistence type="predicted"/>